<dbReference type="Gene3D" id="3.40.50.460">
    <property type="entry name" value="Phosphofructokinase domain"/>
    <property type="match status" value="1"/>
</dbReference>
<evidence type="ECO:0000256" key="1">
    <source>
        <dbReference type="ARBA" id="ARBA00001946"/>
    </source>
</evidence>
<comment type="subcellular location">
    <subcellularLocation>
        <location evidence="6">Cytoplasm</location>
    </subcellularLocation>
</comment>
<evidence type="ECO:0000256" key="5">
    <source>
        <dbReference type="ARBA" id="ARBA00022842"/>
    </source>
</evidence>
<comment type="similarity">
    <text evidence="6">Belongs to the phosphofructokinase type A (PFKA) family. PPi-dependent PFK group II subfamily. Clade 'B2' sub-subfamily.</text>
</comment>
<gene>
    <name evidence="6" type="primary">pfp</name>
    <name evidence="8" type="ORF">SAMN05421730_103426</name>
</gene>
<evidence type="ECO:0000256" key="2">
    <source>
        <dbReference type="ARBA" id="ARBA00022679"/>
    </source>
</evidence>
<dbReference type="UniPathway" id="UPA00109">
    <property type="reaction ID" value="UER00182"/>
</dbReference>
<feature type="binding site" evidence="6">
    <location>
        <position position="115"/>
    </location>
    <ligand>
        <name>Mg(2+)</name>
        <dbReference type="ChEBI" id="CHEBI:18420"/>
        <note>catalytic</note>
    </ligand>
</feature>
<keyword evidence="3 6" id="KW-0479">Metal-binding</keyword>
<evidence type="ECO:0000313" key="8">
    <source>
        <dbReference type="EMBL" id="SCP99197.1"/>
    </source>
</evidence>
<feature type="binding site" evidence="6">
    <location>
        <position position="246"/>
    </location>
    <ligand>
        <name>substrate</name>
    </ligand>
</feature>
<dbReference type="EC" id="2.7.1.90" evidence="6"/>
<evidence type="ECO:0000313" key="9">
    <source>
        <dbReference type="Proteomes" id="UP000199315"/>
    </source>
</evidence>
<evidence type="ECO:0000256" key="6">
    <source>
        <dbReference type="HAMAP-Rule" id="MF_01978"/>
    </source>
</evidence>
<dbReference type="InterPro" id="IPR011404">
    <property type="entry name" value="PPi-PFK"/>
</dbReference>
<dbReference type="PANTHER" id="PTHR45770">
    <property type="entry name" value="ATP-DEPENDENT 6-PHOSPHOFRUCTOKINASE 1"/>
    <property type="match status" value="1"/>
</dbReference>
<dbReference type="Gene3D" id="3.40.50.450">
    <property type="match status" value="1"/>
</dbReference>
<comment type="function">
    <text evidence="6">Catalyzes the phosphorylation of D-fructose 6-phosphate, the first committing step of glycolysis. Uses inorganic phosphate (PPi) as phosphoryl donor instead of ATP like common ATP-dependent phosphofructokinases (ATP-PFKs), which renders the reaction reversible, and can thus function both in glycolysis and gluconeogenesis. Consistently, PPi-PFK can replace the enzymes of both the forward (ATP-PFK) and reverse (fructose-bisphosphatase (FBPase)) reactions.</text>
</comment>
<reference evidence="8 9" key="1">
    <citation type="submission" date="2016-09" db="EMBL/GenBank/DDBJ databases">
        <authorList>
            <person name="Capua I."/>
            <person name="De Benedictis P."/>
            <person name="Joannis T."/>
            <person name="Lombin L.H."/>
            <person name="Cattoli G."/>
        </authorList>
    </citation>
    <scope>NUCLEOTIDE SEQUENCE [LARGE SCALE GENOMIC DNA]</scope>
    <source>
        <strain evidence="8 9">GluBS11</strain>
    </source>
</reference>
<dbReference type="InterPro" id="IPR050929">
    <property type="entry name" value="PFKA"/>
</dbReference>
<dbReference type="InterPro" id="IPR035966">
    <property type="entry name" value="PKF_sf"/>
</dbReference>
<dbReference type="EMBL" id="FMKA01000034">
    <property type="protein sequence ID" value="SCP99197.1"/>
    <property type="molecule type" value="Genomic_DNA"/>
</dbReference>
<evidence type="ECO:0000259" key="7">
    <source>
        <dbReference type="Pfam" id="PF00365"/>
    </source>
</evidence>
<dbReference type="Proteomes" id="UP000199315">
    <property type="component" value="Unassembled WGS sequence"/>
</dbReference>
<dbReference type="HAMAP" id="MF_01978">
    <property type="entry name" value="Phosphofructokinase_II_B2"/>
    <property type="match status" value="1"/>
</dbReference>
<comment type="cofactor">
    <cofactor evidence="1 6">
        <name>Mg(2+)</name>
        <dbReference type="ChEBI" id="CHEBI:18420"/>
    </cofactor>
</comment>
<feature type="domain" description="Phosphofructokinase" evidence="7">
    <location>
        <begin position="7"/>
        <end position="305"/>
    </location>
</feature>
<keyword evidence="6" id="KW-0324">Glycolysis</keyword>
<protein>
    <recommendedName>
        <fullName evidence="6">Pyrophosphate--fructose 6-phosphate 1-phosphotransferase</fullName>
        <ecNumber evidence="6">2.7.1.90</ecNumber>
    </recommendedName>
    <alternativeName>
        <fullName evidence="6">6-phosphofructokinase, pyrophosphate dependent</fullName>
    </alternativeName>
    <alternativeName>
        <fullName evidence="6">PPi-dependent phosphofructokinase</fullName>
        <shortName evidence="6">PPi-PFK</shortName>
    </alternativeName>
    <alternativeName>
        <fullName evidence="6">Pyrophosphate-dependent 6-phosphofructose-1-kinase</fullName>
    </alternativeName>
</protein>
<dbReference type="NCBIfam" id="NF010675">
    <property type="entry name" value="PRK14072.1"/>
    <property type="match status" value="1"/>
</dbReference>
<feature type="site" description="Important for catalytic activity and substrate specificity; stabilizes the transition state when the phosphoryl donor is PPi; prevents ATP from binding by mimicking the alpha-phosphate group of ATP" evidence="6">
    <location>
        <position position="116"/>
    </location>
</feature>
<comment type="pathway">
    <text evidence="6">Carbohydrate degradation; glycolysis; D-glyceraldehyde 3-phosphate and glycerone phosphate from D-glucose: step 3/4.</text>
</comment>
<dbReference type="STRING" id="1619234.SAMN05421730_103426"/>
<dbReference type="AlphaFoldDB" id="A0A1D3TXV0"/>
<dbReference type="GO" id="GO:0003872">
    <property type="term" value="F:6-phosphofructokinase activity"/>
    <property type="evidence" value="ECO:0007669"/>
    <property type="project" value="UniProtKB-UniRule"/>
</dbReference>
<feature type="site" description="Important for catalytic activity; stabilizes the transition state when the phosphoryl donor is PPi" evidence="6">
    <location>
        <position position="142"/>
    </location>
</feature>
<dbReference type="InterPro" id="IPR022953">
    <property type="entry name" value="ATP_PFK"/>
</dbReference>
<accession>A0A1D3TXV0</accession>
<comment type="catalytic activity">
    <reaction evidence="6">
        <text>beta-D-fructose 6-phosphate + diphosphate = beta-D-fructose 1,6-bisphosphate + phosphate + H(+)</text>
        <dbReference type="Rhea" id="RHEA:13613"/>
        <dbReference type="ChEBI" id="CHEBI:15378"/>
        <dbReference type="ChEBI" id="CHEBI:32966"/>
        <dbReference type="ChEBI" id="CHEBI:33019"/>
        <dbReference type="ChEBI" id="CHEBI:43474"/>
        <dbReference type="ChEBI" id="CHEBI:57634"/>
        <dbReference type="EC" id="2.7.1.90"/>
    </reaction>
</comment>
<feature type="binding site" evidence="6">
    <location>
        <position position="14"/>
    </location>
    <ligand>
        <name>diphosphate</name>
        <dbReference type="ChEBI" id="CHEBI:33019"/>
    </ligand>
</feature>
<feature type="active site" description="Proton acceptor" evidence="6">
    <location>
        <position position="145"/>
    </location>
</feature>
<keyword evidence="6" id="KW-0963">Cytoplasm</keyword>
<feature type="binding site" evidence="6">
    <location>
        <begin position="189"/>
        <end position="191"/>
    </location>
    <ligand>
        <name>substrate</name>
    </ligand>
</feature>
<dbReference type="GO" id="GO:0006002">
    <property type="term" value="P:fructose 6-phosphate metabolic process"/>
    <property type="evidence" value="ECO:0007669"/>
    <property type="project" value="InterPro"/>
</dbReference>
<evidence type="ECO:0000256" key="4">
    <source>
        <dbReference type="ARBA" id="ARBA00022777"/>
    </source>
</evidence>
<keyword evidence="9" id="KW-1185">Reference proteome</keyword>
<dbReference type="SUPFAM" id="SSF53784">
    <property type="entry name" value="Phosphofructokinase"/>
    <property type="match status" value="1"/>
</dbReference>
<comment type="caution">
    <text evidence="6">Lacks conserved residue(s) required for the propagation of feature annotation.</text>
</comment>
<keyword evidence="4 6" id="KW-0418">Kinase</keyword>
<keyword evidence="2 6" id="KW-0808">Transferase</keyword>
<comment type="activity regulation">
    <text evidence="6">Non-allosteric.</text>
</comment>
<name>A0A1D3TXV0_9FIRM</name>
<evidence type="ECO:0000256" key="3">
    <source>
        <dbReference type="ARBA" id="ARBA00022723"/>
    </source>
</evidence>
<dbReference type="PIRSF" id="PIRSF036483">
    <property type="entry name" value="PFK_XF0274"/>
    <property type="match status" value="1"/>
</dbReference>
<keyword evidence="5 6" id="KW-0460">Magnesium</keyword>
<dbReference type="GO" id="GO:0047334">
    <property type="term" value="F:diphosphate-fructose-6-phosphate 1-phosphotransferase activity"/>
    <property type="evidence" value="ECO:0007669"/>
    <property type="project" value="UniProtKB-EC"/>
</dbReference>
<dbReference type="GO" id="GO:0005737">
    <property type="term" value="C:cytoplasm"/>
    <property type="evidence" value="ECO:0007669"/>
    <property type="project" value="UniProtKB-SubCell"/>
</dbReference>
<organism evidence="8 9">
    <name type="scientific">Anaerobium acetethylicum</name>
    <dbReference type="NCBI Taxonomy" id="1619234"/>
    <lineage>
        <taxon>Bacteria</taxon>
        <taxon>Bacillati</taxon>
        <taxon>Bacillota</taxon>
        <taxon>Clostridia</taxon>
        <taxon>Lachnospirales</taxon>
        <taxon>Lachnospiraceae</taxon>
        <taxon>Anaerobium</taxon>
    </lineage>
</organism>
<dbReference type="PRINTS" id="PR00476">
    <property type="entry name" value="PHFRCTKINASE"/>
</dbReference>
<proteinExistence type="inferred from homology"/>
<dbReference type="GO" id="GO:0046872">
    <property type="term" value="F:metal ion binding"/>
    <property type="evidence" value="ECO:0007669"/>
    <property type="project" value="UniProtKB-KW"/>
</dbReference>
<feature type="binding site" evidence="6">
    <location>
        <begin position="143"/>
        <end position="145"/>
    </location>
    <ligand>
        <name>substrate</name>
    </ligand>
</feature>
<sequence length="410" mass="44496">MEMKKNLLVGQSGGPTAVINGSLYGVITEGLQNKEAIGHVYGMLNGIEGFLKGNVMDIENDISDNDLELLKTTPGSFLGSCRYKLPEDLADPVYEKLFAKFDELNIGYFFYIGGNDSMDTVSKLSRYADKTGSSVRVMGVPKTIDNDLVQTDHTPGFGSAAKYVATTVREISTDASVYDTKSLTIVEIMGRHAGWLTAAGVLARKFKNDNPVYIYLPESDFSTDEFLADVKKGFETNNNLVVCVSEGIQDATGTFICEYSGEAGVDTFGHKTLTGCGKYLENLVKDKLGVKVRSIELNVSQRCSSSMLSLTDLNEAAAAGSFGVAAALKGETGKMIAFNRINAADNAYALNYSLVDVNEVCNKEKTVPVEWITGNGNDVSQEMVDYIRPLIQGTPVVPEKDGLPLFLYRK</sequence>
<dbReference type="InterPro" id="IPR000023">
    <property type="entry name" value="Phosphofructokinase_dom"/>
</dbReference>
<comment type="subunit">
    <text evidence="6">Homodimer.</text>
</comment>
<dbReference type="Pfam" id="PF00365">
    <property type="entry name" value="PFK"/>
    <property type="match status" value="1"/>
</dbReference>